<evidence type="ECO:0000313" key="5">
    <source>
        <dbReference type="Proteomes" id="UP000321721"/>
    </source>
</evidence>
<dbReference type="AlphaFoldDB" id="A0A5C6RXX6"/>
<sequence length="187" mass="21054">MIFRLIVNKIGGYYKLRLKYQKSKFLKKFYFFINKGFEHETNSYLPFNNTIEGPINFIHGTYGVFISGDAKIGSNCTIYHQVTIGSNMLIDSTRLGSPTIGNNCLIGAGAKIIGKVTIGNNCRIGANATVTIDLPDNSICFAGKPIVIQKENLINNIYQKKGDNWGYRKDDKFIIEKDETKLKLLKK</sequence>
<name>A0A5C6RXX6_9FLAO</name>
<dbReference type="CDD" id="cd03354">
    <property type="entry name" value="LbH_SAT"/>
    <property type="match status" value="1"/>
</dbReference>
<dbReference type="SUPFAM" id="SSF51161">
    <property type="entry name" value="Trimeric LpxA-like enzymes"/>
    <property type="match status" value="1"/>
</dbReference>
<dbReference type="InterPro" id="IPR011004">
    <property type="entry name" value="Trimer_LpxA-like_sf"/>
</dbReference>
<keyword evidence="3" id="KW-0012">Acyltransferase</keyword>
<dbReference type="Proteomes" id="UP000321721">
    <property type="component" value="Unassembled WGS sequence"/>
</dbReference>
<dbReference type="RefSeq" id="WP_147097971.1">
    <property type="nucleotide sequence ID" value="NZ_VOOS01000001.1"/>
</dbReference>
<protein>
    <submittedName>
        <fullName evidence="4">Serine acetyltransferase</fullName>
    </submittedName>
</protein>
<accession>A0A5C6RXX6</accession>
<dbReference type="OrthoDB" id="9814490at2"/>
<comment type="similarity">
    <text evidence="1">Belongs to the transferase hexapeptide repeat family.</text>
</comment>
<gene>
    <name evidence="4" type="ORF">FRY74_01660</name>
</gene>
<dbReference type="Gene3D" id="2.160.10.10">
    <property type="entry name" value="Hexapeptide repeat proteins"/>
    <property type="match status" value="1"/>
</dbReference>
<dbReference type="InterPro" id="IPR045304">
    <property type="entry name" value="LbH_SAT"/>
</dbReference>
<keyword evidence="5" id="KW-1185">Reference proteome</keyword>
<keyword evidence="2 4" id="KW-0808">Transferase</keyword>
<proteinExistence type="inferred from homology"/>
<dbReference type="GO" id="GO:0016746">
    <property type="term" value="F:acyltransferase activity"/>
    <property type="evidence" value="ECO:0007669"/>
    <property type="project" value="UniProtKB-KW"/>
</dbReference>
<dbReference type="PANTHER" id="PTHR42811">
    <property type="entry name" value="SERINE ACETYLTRANSFERASE"/>
    <property type="match status" value="1"/>
</dbReference>
<dbReference type="Pfam" id="PF00132">
    <property type="entry name" value="Hexapep"/>
    <property type="match status" value="1"/>
</dbReference>
<organism evidence="4 5">
    <name type="scientific">Vicingus serpentipes</name>
    <dbReference type="NCBI Taxonomy" id="1926625"/>
    <lineage>
        <taxon>Bacteria</taxon>
        <taxon>Pseudomonadati</taxon>
        <taxon>Bacteroidota</taxon>
        <taxon>Flavobacteriia</taxon>
        <taxon>Flavobacteriales</taxon>
        <taxon>Vicingaceae</taxon>
        <taxon>Vicingus</taxon>
    </lineage>
</organism>
<dbReference type="EMBL" id="VOOS01000001">
    <property type="protein sequence ID" value="TXB66914.1"/>
    <property type="molecule type" value="Genomic_DNA"/>
</dbReference>
<evidence type="ECO:0000256" key="1">
    <source>
        <dbReference type="ARBA" id="ARBA00007274"/>
    </source>
</evidence>
<evidence type="ECO:0000256" key="3">
    <source>
        <dbReference type="ARBA" id="ARBA00023315"/>
    </source>
</evidence>
<evidence type="ECO:0000256" key="2">
    <source>
        <dbReference type="ARBA" id="ARBA00022679"/>
    </source>
</evidence>
<dbReference type="InterPro" id="IPR001451">
    <property type="entry name" value="Hexapep"/>
</dbReference>
<comment type="caution">
    <text evidence="4">The sequence shown here is derived from an EMBL/GenBank/DDBJ whole genome shotgun (WGS) entry which is preliminary data.</text>
</comment>
<reference evidence="4 5" key="1">
    <citation type="submission" date="2019-08" db="EMBL/GenBank/DDBJ databases">
        <title>Genome of Vicingus serpentipes NCIMB 15042.</title>
        <authorList>
            <person name="Bowman J.P."/>
        </authorList>
    </citation>
    <scope>NUCLEOTIDE SEQUENCE [LARGE SCALE GENOMIC DNA]</scope>
    <source>
        <strain evidence="4 5">NCIMB 15042</strain>
    </source>
</reference>
<evidence type="ECO:0000313" key="4">
    <source>
        <dbReference type="EMBL" id="TXB66914.1"/>
    </source>
</evidence>